<dbReference type="InterPro" id="IPR003673">
    <property type="entry name" value="CoA-Trfase_fam_III"/>
</dbReference>
<dbReference type="InterPro" id="IPR050509">
    <property type="entry name" value="CoA-transferase_III"/>
</dbReference>
<comment type="caution">
    <text evidence="2">The sequence shown here is derived from an EMBL/GenBank/DDBJ whole genome shotgun (WGS) entry which is preliminary data.</text>
</comment>
<dbReference type="SUPFAM" id="SSF89796">
    <property type="entry name" value="CoA-transferase family III (CaiB/BaiF)"/>
    <property type="match status" value="2"/>
</dbReference>
<evidence type="ECO:0000256" key="1">
    <source>
        <dbReference type="ARBA" id="ARBA00008383"/>
    </source>
</evidence>
<dbReference type="OrthoDB" id="5863171at2759"/>
<dbReference type="PANTHER" id="PTHR48228:SF4">
    <property type="entry name" value="BLR3030 PROTEIN"/>
    <property type="match status" value="1"/>
</dbReference>
<accession>A0A8H7ISZ1</accession>
<evidence type="ECO:0000313" key="3">
    <source>
        <dbReference type="Proteomes" id="UP000651452"/>
    </source>
</evidence>
<evidence type="ECO:0008006" key="4">
    <source>
        <dbReference type="Google" id="ProtNLM"/>
    </source>
</evidence>
<dbReference type="Gene3D" id="3.40.50.10540">
    <property type="entry name" value="Crotonobetainyl-coa:carnitine coa-transferase, domain 1"/>
    <property type="match status" value="1"/>
</dbReference>
<dbReference type="Proteomes" id="UP000651452">
    <property type="component" value="Unassembled WGS sequence"/>
</dbReference>
<keyword evidence="3" id="KW-1185">Reference proteome</keyword>
<gene>
    <name evidence="2" type="ORF">EKO04_010428</name>
</gene>
<comment type="similarity">
    <text evidence="1">Belongs to the CoA-transferase III family.</text>
</comment>
<dbReference type="AlphaFoldDB" id="A0A8H7ISZ1"/>
<reference evidence="2" key="1">
    <citation type="submission" date="2018-12" db="EMBL/GenBank/DDBJ databases">
        <authorList>
            <person name="Syme R.A."/>
            <person name="Farfan-Caceres L."/>
            <person name="Lichtenzveig J."/>
        </authorList>
    </citation>
    <scope>NUCLEOTIDE SEQUENCE</scope>
    <source>
        <strain evidence="2">Al4</strain>
    </source>
</reference>
<organism evidence="2 3">
    <name type="scientific">Ascochyta lentis</name>
    <dbReference type="NCBI Taxonomy" id="205686"/>
    <lineage>
        <taxon>Eukaryota</taxon>
        <taxon>Fungi</taxon>
        <taxon>Dikarya</taxon>
        <taxon>Ascomycota</taxon>
        <taxon>Pezizomycotina</taxon>
        <taxon>Dothideomycetes</taxon>
        <taxon>Pleosporomycetidae</taxon>
        <taxon>Pleosporales</taxon>
        <taxon>Pleosporineae</taxon>
        <taxon>Didymellaceae</taxon>
        <taxon>Ascochyta</taxon>
    </lineage>
</organism>
<evidence type="ECO:0000313" key="2">
    <source>
        <dbReference type="EMBL" id="KAF9691830.1"/>
    </source>
</evidence>
<dbReference type="InterPro" id="IPR023606">
    <property type="entry name" value="CoA-Trfase_III_dom_1_sf"/>
</dbReference>
<dbReference type="Pfam" id="PF02515">
    <property type="entry name" value="CoA_transf_3"/>
    <property type="match status" value="1"/>
</dbReference>
<dbReference type="PANTHER" id="PTHR48228">
    <property type="entry name" value="SUCCINYL-COA--D-CITRAMALATE COA-TRANSFERASE"/>
    <property type="match status" value="1"/>
</dbReference>
<reference evidence="2" key="2">
    <citation type="submission" date="2020-09" db="EMBL/GenBank/DDBJ databases">
        <title>Reference genome assembly for Australian Ascochyta lentis isolate Al4.</title>
        <authorList>
            <person name="Lee R.C."/>
            <person name="Farfan-Caceres L.M."/>
            <person name="Debler J.W."/>
            <person name="Williams A.H."/>
            <person name="Henares B.M."/>
        </authorList>
    </citation>
    <scope>NUCLEOTIDE SEQUENCE</scope>
    <source>
        <strain evidence="2">Al4</strain>
    </source>
</reference>
<protein>
    <recommendedName>
        <fullName evidence="4">CoA-transferase family III</fullName>
    </recommendedName>
</protein>
<dbReference type="GO" id="GO:0003824">
    <property type="term" value="F:catalytic activity"/>
    <property type="evidence" value="ECO:0007669"/>
    <property type="project" value="InterPro"/>
</dbReference>
<sequence length="476" mass="51787">MDRQNFAPLDTVSYIWTTLGLPRNALESIHLPVDAECYPSSFKVGHLAQASIGLSALSAALIWSVRNDKPAPEVTVPAEHACVEFKSERLYVLNGEAAPSTFGTIGGLHKTRDGYIRMHDSFLNHRENALKLLGLDMSASKEDVGEKMLEWNSIDLETSAIEQGAVMAALRSFEEWDKLPQSKAVADFPILLSQVAVGEPRPFSRTAPAHATRCLQGIRVVEMSRVIAAPVAGKTLAAHGADVVWVTSPSLPDLPDLDIDLSRGKRTVQLNIKKSDDKKKLIELLRTADLFIQSYRPGSLAAQGLSTDELVALNPNLIIASLNAYGPEGPWSQRRGFDSLVQTCSGINVADAERYGAAEAARVLPCQAFDHGAGYLLATGIMAALFKRATEGGSYEVKVSLAGVMRYLRSLGQYEAKSGFARKDFKRPEDVDQYLESRQTGFGELKAVKHAAKIDGVEVGWNIMPNALGSDDPIWL</sequence>
<dbReference type="EMBL" id="RZGK01000020">
    <property type="protein sequence ID" value="KAF9691830.1"/>
    <property type="molecule type" value="Genomic_DNA"/>
</dbReference>
<proteinExistence type="inferred from homology"/>
<name>A0A8H7ISZ1_9PLEO</name>